<feature type="compositionally biased region" description="Polar residues" evidence="1">
    <location>
        <begin position="650"/>
        <end position="670"/>
    </location>
</feature>
<dbReference type="Proteomes" id="UP000799428">
    <property type="component" value="Unassembled WGS sequence"/>
</dbReference>
<dbReference type="OrthoDB" id="5307331at2759"/>
<accession>A0A6G1KS10</accession>
<reference evidence="2" key="1">
    <citation type="journal article" date="2020" name="Stud. Mycol.">
        <title>101 Dothideomycetes genomes: a test case for predicting lifestyles and emergence of pathogens.</title>
        <authorList>
            <person name="Haridas S."/>
            <person name="Albert R."/>
            <person name="Binder M."/>
            <person name="Bloem J."/>
            <person name="Labutti K."/>
            <person name="Salamov A."/>
            <person name="Andreopoulos B."/>
            <person name="Baker S."/>
            <person name="Barry K."/>
            <person name="Bills G."/>
            <person name="Bluhm B."/>
            <person name="Cannon C."/>
            <person name="Castanera R."/>
            <person name="Culley D."/>
            <person name="Daum C."/>
            <person name="Ezra D."/>
            <person name="Gonzalez J."/>
            <person name="Henrissat B."/>
            <person name="Kuo A."/>
            <person name="Liang C."/>
            <person name="Lipzen A."/>
            <person name="Lutzoni F."/>
            <person name="Magnuson J."/>
            <person name="Mondo S."/>
            <person name="Nolan M."/>
            <person name="Ohm R."/>
            <person name="Pangilinan J."/>
            <person name="Park H.-J."/>
            <person name="Ramirez L."/>
            <person name="Alfaro M."/>
            <person name="Sun H."/>
            <person name="Tritt A."/>
            <person name="Yoshinaga Y."/>
            <person name="Zwiers L.-H."/>
            <person name="Turgeon B."/>
            <person name="Goodwin S."/>
            <person name="Spatafora J."/>
            <person name="Crous P."/>
            <person name="Grigoriev I."/>
        </authorList>
    </citation>
    <scope>NUCLEOTIDE SEQUENCE</scope>
    <source>
        <strain evidence="2">CBS 279.74</strain>
    </source>
</reference>
<feature type="region of interest" description="Disordered" evidence="1">
    <location>
        <begin position="222"/>
        <end position="304"/>
    </location>
</feature>
<feature type="region of interest" description="Disordered" evidence="1">
    <location>
        <begin position="320"/>
        <end position="341"/>
    </location>
</feature>
<feature type="compositionally biased region" description="Low complexity" evidence="1">
    <location>
        <begin position="269"/>
        <end position="286"/>
    </location>
</feature>
<feature type="region of interest" description="Disordered" evidence="1">
    <location>
        <begin position="881"/>
        <end position="950"/>
    </location>
</feature>
<feature type="region of interest" description="Disordered" evidence="1">
    <location>
        <begin position="1"/>
        <end position="57"/>
    </location>
</feature>
<feature type="compositionally biased region" description="Polar residues" evidence="1">
    <location>
        <begin position="1"/>
        <end position="40"/>
    </location>
</feature>
<feature type="region of interest" description="Disordered" evidence="1">
    <location>
        <begin position="613"/>
        <end position="752"/>
    </location>
</feature>
<gene>
    <name evidence="2" type="ORF">K504DRAFT_487276</name>
</gene>
<feature type="compositionally biased region" description="Low complexity" evidence="1">
    <location>
        <begin position="327"/>
        <end position="341"/>
    </location>
</feature>
<feature type="compositionally biased region" description="Polar residues" evidence="1">
    <location>
        <begin position="888"/>
        <end position="901"/>
    </location>
</feature>
<evidence type="ECO:0000313" key="2">
    <source>
        <dbReference type="EMBL" id="KAF2715639.1"/>
    </source>
</evidence>
<protein>
    <submittedName>
        <fullName evidence="2">Uncharacterized protein</fullName>
    </submittedName>
</protein>
<organism evidence="2 3">
    <name type="scientific">Pleomassaria siparia CBS 279.74</name>
    <dbReference type="NCBI Taxonomy" id="1314801"/>
    <lineage>
        <taxon>Eukaryota</taxon>
        <taxon>Fungi</taxon>
        <taxon>Dikarya</taxon>
        <taxon>Ascomycota</taxon>
        <taxon>Pezizomycotina</taxon>
        <taxon>Dothideomycetes</taxon>
        <taxon>Pleosporomycetidae</taxon>
        <taxon>Pleosporales</taxon>
        <taxon>Pleomassariaceae</taxon>
        <taxon>Pleomassaria</taxon>
    </lineage>
</organism>
<keyword evidence="3" id="KW-1185">Reference proteome</keyword>
<evidence type="ECO:0000256" key="1">
    <source>
        <dbReference type="SAM" id="MobiDB-lite"/>
    </source>
</evidence>
<dbReference type="AlphaFoldDB" id="A0A6G1KS10"/>
<feature type="compositionally biased region" description="Basic residues" evidence="1">
    <location>
        <begin position="614"/>
        <end position="625"/>
    </location>
</feature>
<feature type="compositionally biased region" description="Polar residues" evidence="1">
    <location>
        <begin position="707"/>
        <end position="720"/>
    </location>
</feature>
<name>A0A6G1KS10_9PLEO</name>
<sequence>MELVKLSSQPSQRMTDLKTGNTKPSNQITMTSSSRHSSIRPQDRRRSSANARRRSSGSLNADLADFDLISNEEYEKWLYDQQLPQEDLPEITPESPLRFDSTAYWNDPNYEYVDQALPKTDLVGLPGAGPQVQTTVDYVYNPTLALNNAPLMSFPPKDYNAQYQSSYPDPTVAQQQYQTPYYRSYNPPQQQYMYEQPQSYAMDPRFFDNDALLQIQYPVEEEHTTVPANSDPDLSQRRANRKRARSDSEDDSEDPDTPYKKVQYTRSPVSATASSRSRGTSLSDVSDAGERKLLRKSRRTVNRASAISGRRMKFEKPKLVPSRPDIRTNTTTKGLTTRTGKINNYESPYEVRGHPVGDWEGPKYAHKYTPDGEFYEKLMSAAQIKEFILHYPTGHGAKLKLWIQRCPADSARRYPHTSWSKCRFRDCPANKYLNGTILHGHFRVAFDEKWHRDRENVDPYHAAGYAHLYCMERFLDFPEICRKANVEVDTRSLSNEPNGSFAATMANMAECGMAQKFVSAAKHRRGLNKLPEFVNYPKPGELVLHGGKSNINSSNDLSFTANFERSLTYQMHNLHEWNRAPAQVRQFEKRELKASNIPVHMGDLEMFHAAQRYEKKRKQRTRKRKNNDNDEKLEEEVEGPLLAISRVHNPDTTGTNSQPTSVRSQSSNLSERPERQIVARGKGKAKHVTRQVGSDSEEDARSHVSPLCSSPRSQKQQQPEYTDEGLLFEPERPRRQQPQTRQHSEQSQPKQCQQVLGFSNVHTMVGGAPTDFHTEPLLEPFNFNYQDIEPVEPFGGHDPHGLHPNVNNFTGNTEQDLFPIDPYLENFKPVGELQPLAVPSPKIRRSSRQSSLGKFDGGPEYEFFNFDEFLARRQSRLSMSKSIMKRPSISSPLSTKRNSGASARRVSIGKTTTREFYKSETPHTVAQDGRRHSARLLSKVRSGSMDKNKK</sequence>
<dbReference type="EMBL" id="MU005764">
    <property type="protein sequence ID" value="KAF2715639.1"/>
    <property type="molecule type" value="Genomic_DNA"/>
</dbReference>
<feature type="compositionally biased region" description="Basic and acidic residues" evidence="1">
    <location>
        <begin position="912"/>
        <end position="921"/>
    </location>
</feature>
<evidence type="ECO:0000313" key="3">
    <source>
        <dbReference type="Proteomes" id="UP000799428"/>
    </source>
</evidence>
<proteinExistence type="predicted"/>